<keyword evidence="10" id="KW-1185">Reference proteome</keyword>
<evidence type="ECO:0000259" key="8">
    <source>
        <dbReference type="Pfam" id="PF17871"/>
    </source>
</evidence>
<sequence>MDSHLSLEMIIEILSRASLKTLDTMRCANKELDTLTYDPYVLDLHKKRNNIVSGFLVRSMKDNRNIYRFVSSPNSSNLDLGFLPRDARILATSEQGIIVFESPRLQNRYLNIRYHVCKLTTRQVSSLPNPKTSYLTSKAAIVILGSQPSLHYKILRLSKHKKDTGLRRRGQEYETYRCEVFDSVEGKWRLLELLMFPIGVDISSNNPVITTRGSIYMLLNNNDILKFNASSEQWTTFSPPIQTLNYGLYTSRSLVKYGGKLGFTCQPPNGFWELWVCSDYESWERVHVFDENEDIQNKQLQAFYDLDTAVTMSKCSDTISILRGLRERHELHHGVKISDGALVSETILADRYITECSVPDKARKLYPVFTEDSKILKSLKNENLEATPTVVQGGDLAKIQRAVCMINNNTSVTEVFSRMEEGEFSEARDDLAPLEKDYEEVGAKGAEDDSEDEEH</sequence>
<dbReference type="EMBL" id="PKPP01000639">
    <property type="protein sequence ID" value="PWA90319.1"/>
    <property type="molecule type" value="Genomic_DNA"/>
</dbReference>
<dbReference type="PANTHER" id="PTHR35546">
    <property type="entry name" value="F-BOX PROTEIN INTERACTION DOMAIN PROTEIN-RELATED"/>
    <property type="match status" value="1"/>
</dbReference>
<feature type="domain" description="F-box associated beta-propeller type 3" evidence="7">
    <location>
        <begin position="90"/>
        <end position="288"/>
    </location>
</feature>
<comment type="caution">
    <text evidence="9">The sequence shown here is derived from an EMBL/GenBank/DDBJ whole genome shotgun (WGS) entry which is preliminary data.</text>
</comment>
<comment type="similarity">
    <text evidence="1">Belongs to the tubulin family.</text>
</comment>
<evidence type="ECO:0000313" key="10">
    <source>
        <dbReference type="Proteomes" id="UP000245207"/>
    </source>
</evidence>
<dbReference type="Gene3D" id="1.10.287.600">
    <property type="entry name" value="Helix hairpin bin"/>
    <property type="match status" value="1"/>
</dbReference>
<evidence type="ECO:0000259" key="7">
    <source>
        <dbReference type="Pfam" id="PF08268"/>
    </source>
</evidence>
<feature type="region of interest" description="Disordered" evidence="6">
    <location>
        <begin position="422"/>
        <end position="455"/>
    </location>
</feature>
<dbReference type="GO" id="GO:0005524">
    <property type="term" value="F:ATP binding"/>
    <property type="evidence" value="ECO:0007669"/>
    <property type="project" value="UniProtKB-KW"/>
</dbReference>
<keyword evidence="3" id="KW-0547">Nucleotide-binding</keyword>
<evidence type="ECO:0000256" key="5">
    <source>
        <dbReference type="ARBA" id="ARBA00023134"/>
    </source>
</evidence>
<keyword evidence="5" id="KW-0342">GTP-binding</keyword>
<proteinExistence type="inferred from homology"/>
<organism evidence="9 10">
    <name type="scientific">Artemisia annua</name>
    <name type="common">Sweet wormwood</name>
    <dbReference type="NCBI Taxonomy" id="35608"/>
    <lineage>
        <taxon>Eukaryota</taxon>
        <taxon>Viridiplantae</taxon>
        <taxon>Streptophyta</taxon>
        <taxon>Embryophyta</taxon>
        <taxon>Tracheophyta</taxon>
        <taxon>Spermatophyta</taxon>
        <taxon>Magnoliopsida</taxon>
        <taxon>eudicotyledons</taxon>
        <taxon>Gunneridae</taxon>
        <taxon>Pentapetalae</taxon>
        <taxon>asterids</taxon>
        <taxon>campanulids</taxon>
        <taxon>Asterales</taxon>
        <taxon>Asteraceae</taxon>
        <taxon>Asteroideae</taxon>
        <taxon>Anthemideae</taxon>
        <taxon>Artemisiinae</taxon>
        <taxon>Artemisia</taxon>
    </lineage>
</organism>
<dbReference type="InterPro" id="IPR008280">
    <property type="entry name" value="Tub_FtsZ_C"/>
</dbReference>
<reference evidence="9 10" key="1">
    <citation type="journal article" date="2018" name="Mol. Plant">
        <title>The genome of Artemisia annua provides insight into the evolution of Asteraceae family and artemisinin biosynthesis.</title>
        <authorList>
            <person name="Shen Q."/>
            <person name="Zhang L."/>
            <person name="Liao Z."/>
            <person name="Wang S."/>
            <person name="Yan T."/>
            <person name="Shi P."/>
            <person name="Liu M."/>
            <person name="Fu X."/>
            <person name="Pan Q."/>
            <person name="Wang Y."/>
            <person name="Lv Z."/>
            <person name="Lu X."/>
            <person name="Zhang F."/>
            <person name="Jiang W."/>
            <person name="Ma Y."/>
            <person name="Chen M."/>
            <person name="Hao X."/>
            <person name="Li L."/>
            <person name="Tang Y."/>
            <person name="Lv G."/>
            <person name="Zhou Y."/>
            <person name="Sun X."/>
            <person name="Brodelius P.E."/>
            <person name="Rose J.K.C."/>
            <person name="Tang K."/>
        </authorList>
    </citation>
    <scope>NUCLEOTIDE SEQUENCE [LARGE SCALE GENOMIC DNA]</scope>
    <source>
        <strain evidence="10">cv. Huhao1</strain>
        <tissue evidence="9">Leaf</tissue>
    </source>
</reference>
<dbReference type="PANTHER" id="PTHR35546:SF16">
    <property type="entry name" value="F-BOX ASSOCIATED UBIQUITINATION EFFECTOR FAMILY PROTEIN-RELATED"/>
    <property type="match status" value="1"/>
</dbReference>
<dbReference type="Pfam" id="PF17871">
    <property type="entry name" value="AAA_lid_9"/>
    <property type="match status" value="1"/>
</dbReference>
<dbReference type="GO" id="GO:0005525">
    <property type="term" value="F:GTP binding"/>
    <property type="evidence" value="ECO:0007669"/>
    <property type="project" value="UniProtKB-KW"/>
</dbReference>
<dbReference type="OrthoDB" id="1845982at2759"/>
<keyword evidence="2" id="KW-0493">Microtubule</keyword>
<keyword evidence="4" id="KW-0067">ATP-binding</keyword>
<dbReference type="AlphaFoldDB" id="A0A2U1PX18"/>
<dbReference type="InterPro" id="IPR013187">
    <property type="entry name" value="F-box-assoc_dom_typ3"/>
</dbReference>
<dbReference type="InterPro" id="IPR055290">
    <property type="entry name" value="At3g26010-like"/>
</dbReference>
<evidence type="ECO:0000256" key="2">
    <source>
        <dbReference type="ARBA" id="ARBA00022701"/>
    </source>
</evidence>
<evidence type="ECO:0000256" key="6">
    <source>
        <dbReference type="SAM" id="MobiDB-lite"/>
    </source>
</evidence>
<dbReference type="NCBIfam" id="TIGR01640">
    <property type="entry name" value="F_box_assoc_1"/>
    <property type="match status" value="1"/>
</dbReference>
<accession>A0A2U1PX18</accession>
<evidence type="ECO:0000256" key="4">
    <source>
        <dbReference type="ARBA" id="ARBA00022840"/>
    </source>
</evidence>
<name>A0A2U1PX18_ARTAN</name>
<dbReference type="SUPFAM" id="SSF55307">
    <property type="entry name" value="Tubulin C-terminal domain-like"/>
    <property type="match status" value="1"/>
</dbReference>
<evidence type="ECO:0000256" key="1">
    <source>
        <dbReference type="ARBA" id="ARBA00009636"/>
    </source>
</evidence>
<dbReference type="InterPro" id="IPR023123">
    <property type="entry name" value="Tubulin_C"/>
</dbReference>
<evidence type="ECO:0008006" key="11">
    <source>
        <dbReference type="Google" id="ProtNLM"/>
    </source>
</evidence>
<evidence type="ECO:0000256" key="3">
    <source>
        <dbReference type="ARBA" id="ARBA00022741"/>
    </source>
</evidence>
<dbReference type="Proteomes" id="UP000245207">
    <property type="component" value="Unassembled WGS sequence"/>
</dbReference>
<feature type="compositionally biased region" description="Basic and acidic residues" evidence="6">
    <location>
        <begin position="422"/>
        <end position="447"/>
    </location>
</feature>
<dbReference type="Pfam" id="PF08268">
    <property type="entry name" value="FBA_3"/>
    <property type="match status" value="1"/>
</dbReference>
<dbReference type="Gene3D" id="3.40.50.300">
    <property type="entry name" value="P-loop containing nucleotide triphosphate hydrolases"/>
    <property type="match status" value="1"/>
</dbReference>
<feature type="domain" description="ClpA/ClpB AAA lid" evidence="8">
    <location>
        <begin position="316"/>
        <end position="362"/>
    </location>
</feature>
<gene>
    <name evidence="9" type="ORF">CTI12_AA101910</name>
</gene>
<dbReference type="InterPro" id="IPR041546">
    <property type="entry name" value="ClpA/ClpB_AAA_lid"/>
</dbReference>
<evidence type="ECO:0000313" key="9">
    <source>
        <dbReference type="EMBL" id="PWA90319.1"/>
    </source>
</evidence>
<dbReference type="InterPro" id="IPR017451">
    <property type="entry name" value="F-box-assoc_interact_dom"/>
</dbReference>
<dbReference type="STRING" id="35608.A0A2U1PX18"/>
<protein>
    <recommendedName>
        <fullName evidence="11">F-box domain-containing protein</fullName>
    </recommendedName>
</protein>
<dbReference type="InterPro" id="IPR027417">
    <property type="entry name" value="P-loop_NTPase"/>
</dbReference>
<dbReference type="GO" id="GO:0005874">
    <property type="term" value="C:microtubule"/>
    <property type="evidence" value="ECO:0007669"/>
    <property type="project" value="UniProtKB-KW"/>
</dbReference>